<protein>
    <submittedName>
        <fullName evidence="2">Uncharacterized protein</fullName>
    </submittedName>
</protein>
<organism evidence="2 3">
    <name type="scientific">Glomus cerebriforme</name>
    <dbReference type="NCBI Taxonomy" id="658196"/>
    <lineage>
        <taxon>Eukaryota</taxon>
        <taxon>Fungi</taxon>
        <taxon>Fungi incertae sedis</taxon>
        <taxon>Mucoromycota</taxon>
        <taxon>Glomeromycotina</taxon>
        <taxon>Glomeromycetes</taxon>
        <taxon>Glomerales</taxon>
        <taxon>Glomeraceae</taxon>
        <taxon>Glomus</taxon>
    </lineage>
</organism>
<dbReference type="STRING" id="658196.A0A397TJH9"/>
<dbReference type="Proteomes" id="UP000265703">
    <property type="component" value="Unassembled WGS sequence"/>
</dbReference>
<gene>
    <name evidence="2" type="ORF">C1645_720001</name>
</gene>
<proteinExistence type="predicted"/>
<dbReference type="Pfam" id="PF07801">
    <property type="entry name" value="DUF1647"/>
    <property type="match status" value="1"/>
</dbReference>
<reference evidence="2 3" key="1">
    <citation type="submission" date="2018-06" db="EMBL/GenBank/DDBJ databases">
        <title>Comparative genomics reveals the genomic features of Rhizophagus irregularis, R. cerebriforme, R. diaphanum and Gigaspora rosea, and their symbiotic lifestyle signature.</title>
        <authorList>
            <person name="Morin E."/>
            <person name="San Clemente H."/>
            <person name="Chen E.C.H."/>
            <person name="De La Providencia I."/>
            <person name="Hainaut M."/>
            <person name="Kuo A."/>
            <person name="Kohler A."/>
            <person name="Murat C."/>
            <person name="Tang N."/>
            <person name="Roy S."/>
            <person name="Loubradou J."/>
            <person name="Henrissat B."/>
            <person name="Grigoriev I.V."/>
            <person name="Corradi N."/>
            <person name="Roux C."/>
            <person name="Martin F.M."/>
        </authorList>
    </citation>
    <scope>NUCLEOTIDE SEQUENCE [LARGE SCALE GENOMIC DNA]</scope>
    <source>
        <strain evidence="2 3">DAOM 227022</strain>
    </source>
</reference>
<keyword evidence="1" id="KW-0812">Transmembrane</keyword>
<keyword evidence="3" id="KW-1185">Reference proteome</keyword>
<keyword evidence="1" id="KW-1133">Transmembrane helix</keyword>
<comment type="caution">
    <text evidence="2">The sequence shown here is derived from an EMBL/GenBank/DDBJ whole genome shotgun (WGS) entry which is preliminary data.</text>
</comment>
<dbReference type="AlphaFoldDB" id="A0A397TJH9"/>
<dbReference type="PANTHER" id="PTHR31389">
    <property type="entry name" value="LD39211P"/>
    <property type="match status" value="1"/>
</dbReference>
<evidence type="ECO:0000256" key="1">
    <source>
        <dbReference type="SAM" id="Phobius"/>
    </source>
</evidence>
<keyword evidence="1" id="KW-0472">Membrane</keyword>
<accession>A0A397TJH9</accession>
<dbReference type="InterPro" id="IPR012444">
    <property type="entry name" value="DUF1647"/>
</dbReference>
<evidence type="ECO:0000313" key="3">
    <source>
        <dbReference type="Proteomes" id="UP000265703"/>
    </source>
</evidence>
<evidence type="ECO:0000313" key="2">
    <source>
        <dbReference type="EMBL" id="RIA97096.1"/>
    </source>
</evidence>
<sequence>MNNNIPSLRRIDGNVRKKKTIRLLQIVMLMFFIIIMLNSIQVPTRSKTILSSQNGSAETSYIDGKAVFSPVDNEPLDLDESTESVKIVITKTTKQLYPKVNRRKKYDFTIITGASENHFCPIKGFIYNLKNSLKDLNGRLIIYDLGLTEIQRDELLSLWDDDYFDELRVFNFSAYPSFWNISEARGEYAWKPAIVAEVSKQYPGIITWLDSGTLPERKYFEELPSLLKKYDGFLSPRSSGHMNNWTHPGVYEYYDDDASKYDKIPNCNGASIAFDTKKTQHIIDEWYSCALDKDCIAPVGSSRLNHRQDQAILTYLTARENRYCKVNSKYFWIHAHQDDNCEKIINFYEKLYKINLEQ</sequence>
<dbReference type="PANTHER" id="PTHR31389:SF4">
    <property type="entry name" value="LD39211P"/>
    <property type="match status" value="1"/>
</dbReference>
<dbReference type="OrthoDB" id="5954868at2759"/>
<name>A0A397TJH9_9GLOM</name>
<feature type="transmembrane region" description="Helical" evidence="1">
    <location>
        <begin position="21"/>
        <end position="40"/>
    </location>
</feature>
<dbReference type="EMBL" id="QKYT01000034">
    <property type="protein sequence ID" value="RIA97096.1"/>
    <property type="molecule type" value="Genomic_DNA"/>
</dbReference>